<keyword evidence="5" id="KW-1185">Reference proteome</keyword>
<feature type="region of interest" description="Disordered" evidence="2">
    <location>
        <begin position="21"/>
        <end position="62"/>
    </location>
</feature>
<evidence type="ECO:0000256" key="1">
    <source>
        <dbReference type="ARBA" id="ARBA00022737"/>
    </source>
</evidence>
<dbReference type="EMBL" id="JAGRRH010000012">
    <property type="protein sequence ID" value="KAG7362071.1"/>
    <property type="molecule type" value="Genomic_DNA"/>
</dbReference>
<gene>
    <name evidence="4" type="ORF">IV203_025737</name>
</gene>
<feature type="domain" description="LRRK2 ARM repeat" evidence="3">
    <location>
        <begin position="591"/>
        <end position="752"/>
    </location>
</feature>
<evidence type="ECO:0000313" key="4">
    <source>
        <dbReference type="EMBL" id="KAG7362071.1"/>
    </source>
</evidence>
<evidence type="ECO:0000313" key="5">
    <source>
        <dbReference type="Proteomes" id="UP000693970"/>
    </source>
</evidence>
<dbReference type="PANTHER" id="PTHR22895:SF0">
    <property type="entry name" value="ARMADILLO REPEAT-CONTAINING PROTEIN 6"/>
    <property type="match status" value="1"/>
</dbReference>
<reference evidence="4" key="1">
    <citation type="journal article" date="2021" name="Sci. Rep.">
        <title>Diploid genomic architecture of Nitzschia inconspicua, an elite biomass production diatom.</title>
        <authorList>
            <person name="Oliver A."/>
            <person name="Podell S."/>
            <person name="Pinowska A."/>
            <person name="Traller J.C."/>
            <person name="Smith S.R."/>
            <person name="McClure R."/>
            <person name="Beliaev A."/>
            <person name="Bohutskyi P."/>
            <person name="Hill E.A."/>
            <person name="Rabines A."/>
            <person name="Zheng H."/>
            <person name="Allen L.Z."/>
            <person name="Kuo A."/>
            <person name="Grigoriev I.V."/>
            <person name="Allen A.E."/>
            <person name="Hazlebeck D."/>
            <person name="Allen E.E."/>
        </authorList>
    </citation>
    <scope>NUCLEOTIDE SEQUENCE</scope>
    <source>
        <strain evidence="4">Hildebrandi</strain>
    </source>
</reference>
<dbReference type="PANTHER" id="PTHR22895">
    <property type="entry name" value="ARMADILLO REPEAT-CONTAINING PROTEIN 6"/>
    <property type="match status" value="1"/>
</dbReference>
<feature type="compositionally biased region" description="Polar residues" evidence="2">
    <location>
        <begin position="23"/>
        <end position="39"/>
    </location>
</feature>
<dbReference type="OrthoDB" id="44362at2759"/>
<evidence type="ECO:0000259" key="3">
    <source>
        <dbReference type="Pfam" id="PF23744"/>
    </source>
</evidence>
<dbReference type="AlphaFoldDB" id="A0A9K3LJD5"/>
<comment type="caution">
    <text evidence="4">The sequence shown here is derived from an EMBL/GenBank/DDBJ whole genome shotgun (WGS) entry which is preliminary data.</text>
</comment>
<protein>
    <submittedName>
        <fullName evidence="4">Ankyrin repeat domain protein</fullName>
    </submittedName>
</protein>
<accession>A0A9K3LJD5</accession>
<keyword evidence="1" id="KW-0677">Repeat</keyword>
<dbReference type="Proteomes" id="UP000693970">
    <property type="component" value="Unassembled WGS sequence"/>
</dbReference>
<name>A0A9K3LJD5_9STRA</name>
<proteinExistence type="predicted"/>
<sequence length="795" mass="85766">MGCKPSKDAVVSTFSDDPLTVKGSLNSATKGNTSNSVKPTKSRDSIPALSKSSSTTTAGSSNNMRILLQDTIASNDSTTANLVSQKVSEKKPERLFKLLAKALTIPLSEQTSERQELYCKAVEHLEKEPTQSSQWKNPTTGSTPLHMACRLIDVDQNQRSAKELCRVMDLLLQAYPAALLMKDASGNIPLHYAMAPSTLTINPVGVSKSADDLDSIVPEEDWRARGIFVQHLMLSNLTIAQAYWQQNDVIYESSDATGGCSPLYRVLQTLPDDFDPNGPTVEYVRLLQGVAGSMSPSQEGKSNDMAGIGNASDGDKPLGLLYRRFTRQFDISEMFFAGDNSRPEVVEHRNKYKCAAGNTWKIIECLLKPPIVRNNNGETTTSSSNEYWGIVHRAVQMETPPDLLRYIVETNAQDLTKVDSHGNLPLHYAAMVKPPKSSENTVTSGHFPAFYTKYVVDELLYKFPEAANMTNGEGKFPLELAISTGKQWIGGGIKSLYDAYPQALEKIDLEEHASLQRALSMARDASGVSESGATDEKKEGDENTVDNAMSAEERLLQKVTSAGSTAIGGIIKDEQYDAIMLVQQENVDVTEVTTSMWAHEEDAGVQMLGCMAISRLLKRDVNNPPYTLRIALTATASVVNAMKAHPNEMIVQEKACAALKLLSPADGLREVSMVASGAVAAIVAAMQAHVGDANVQAEACAAIAAIVKYGGGDRATVVASVSGVTAILNAIAAHPSDPSVQKEGCQALLQLTEFASTANLPELPKAQTEPLLAQARETFPNECGDAVDILMGRMS</sequence>
<evidence type="ECO:0000256" key="2">
    <source>
        <dbReference type="SAM" id="MobiDB-lite"/>
    </source>
</evidence>
<dbReference type="InterPro" id="IPR056597">
    <property type="entry name" value="ARM_LRRK2"/>
</dbReference>
<feature type="region of interest" description="Disordered" evidence="2">
    <location>
        <begin position="520"/>
        <end position="543"/>
    </location>
</feature>
<feature type="compositionally biased region" description="Low complexity" evidence="2">
    <location>
        <begin position="50"/>
        <end position="61"/>
    </location>
</feature>
<dbReference type="Pfam" id="PF23744">
    <property type="entry name" value="ARM_LRRK2"/>
    <property type="match status" value="1"/>
</dbReference>
<reference evidence="4" key="2">
    <citation type="submission" date="2021-04" db="EMBL/GenBank/DDBJ databases">
        <authorList>
            <person name="Podell S."/>
        </authorList>
    </citation>
    <scope>NUCLEOTIDE SEQUENCE</scope>
    <source>
        <strain evidence="4">Hildebrandi</strain>
    </source>
</reference>
<organism evidence="4 5">
    <name type="scientific">Nitzschia inconspicua</name>
    <dbReference type="NCBI Taxonomy" id="303405"/>
    <lineage>
        <taxon>Eukaryota</taxon>
        <taxon>Sar</taxon>
        <taxon>Stramenopiles</taxon>
        <taxon>Ochrophyta</taxon>
        <taxon>Bacillariophyta</taxon>
        <taxon>Bacillariophyceae</taxon>
        <taxon>Bacillariophycidae</taxon>
        <taxon>Bacillariales</taxon>
        <taxon>Bacillariaceae</taxon>
        <taxon>Nitzschia</taxon>
    </lineage>
</organism>